<gene>
    <name evidence="1" type="ORF">QQF64_002629</name>
</gene>
<dbReference type="EMBL" id="JAYMGO010000010">
    <property type="protein sequence ID" value="KAL1266954.1"/>
    <property type="molecule type" value="Genomic_DNA"/>
</dbReference>
<accession>A0ABR3MQP8</accession>
<sequence length="79" mass="8757">MCSTIKDEDAVSVIVLGSCQLSGCRFSFCCDSKKHMQKELTYRIYLLELDDSSAGGSREKPAFDLMFTRKTNGSFGTNS</sequence>
<protein>
    <submittedName>
        <fullName evidence="1">Uncharacterized protein</fullName>
    </submittedName>
</protein>
<keyword evidence="2" id="KW-1185">Reference proteome</keyword>
<name>A0ABR3MQP8_9TELE</name>
<evidence type="ECO:0000313" key="1">
    <source>
        <dbReference type="EMBL" id="KAL1266954.1"/>
    </source>
</evidence>
<organism evidence="1 2">
    <name type="scientific">Cirrhinus molitorella</name>
    <name type="common">mud carp</name>
    <dbReference type="NCBI Taxonomy" id="172907"/>
    <lineage>
        <taxon>Eukaryota</taxon>
        <taxon>Metazoa</taxon>
        <taxon>Chordata</taxon>
        <taxon>Craniata</taxon>
        <taxon>Vertebrata</taxon>
        <taxon>Euteleostomi</taxon>
        <taxon>Actinopterygii</taxon>
        <taxon>Neopterygii</taxon>
        <taxon>Teleostei</taxon>
        <taxon>Ostariophysi</taxon>
        <taxon>Cypriniformes</taxon>
        <taxon>Cyprinidae</taxon>
        <taxon>Labeoninae</taxon>
        <taxon>Labeonini</taxon>
        <taxon>Cirrhinus</taxon>
    </lineage>
</organism>
<evidence type="ECO:0000313" key="2">
    <source>
        <dbReference type="Proteomes" id="UP001558613"/>
    </source>
</evidence>
<dbReference type="Proteomes" id="UP001558613">
    <property type="component" value="Unassembled WGS sequence"/>
</dbReference>
<reference evidence="1 2" key="1">
    <citation type="submission" date="2023-09" db="EMBL/GenBank/DDBJ databases">
        <authorList>
            <person name="Wang M."/>
        </authorList>
    </citation>
    <scope>NUCLEOTIDE SEQUENCE [LARGE SCALE GENOMIC DNA]</scope>
    <source>
        <strain evidence="1">GT-2023</strain>
        <tissue evidence="1">Liver</tissue>
    </source>
</reference>
<proteinExistence type="predicted"/>
<comment type="caution">
    <text evidence="1">The sequence shown here is derived from an EMBL/GenBank/DDBJ whole genome shotgun (WGS) entry which is preliminary data.</text>
</comment>